<dbReference type="STRING" id="869213.GCA_000517085_02037"/>
<dbReference type="PANTHER" id="PTHR30069:SF29">
    <property type="entry name" value="HEMOGLOBIN AND HEMOGLOBIN-HAPTOGLOBIN-BINDING PROTEIN 1-RELATED"/>
    <property type="match status" value="1"/>
</dbReference>
<dbReference type="GO" id="GO:0015344">
    <property type="term" value="F:siderophore uptake transmembrane transporter activity"/>
    <property type="evidence" value="ECO:0007669"/>
    <property type="project" value="TreeGrafter"/>
</dbReference>
<dbReference type="SUPFAM" id="SSF56935">
    <property type="entry name" value="Porins"/>
    <property type="match status" value="1"/>
</dbReference>
<comment type="caution">
    <text evidence="14">The sequence shown here is derived from an EMBL/GenBank/DDBJ whole genome shotgun (WGS) entry which is preliminary data.</text>
</comment>
<evidence type="ECO:0000256" key="4">
    <source>
        <dbReference type="ARBA" id="ARBA00022692"/>
    </source>
</evidence>
<dbReference type="eggNOG" id="COG4771">
    <property type="taxonomic scope" value="Bacteria"/>
</dbReference>
<keyword evidence="9 10" id="KW-0998">Cell outer membrane</keyword>
<dbReference type="Gene3D" id="2.40.170.20">
    <property type="entry name" value="TonB-dependent receptor, beta-barrel domain"/>
    <property type="match status" value="1"/>
</dbReference>
<keyword evidence="15" id="KW-1185">Reference proteome</keyword>
<keyword evidence="5" id="KW-0732">Signal</keyword>
<dbReference type="Pfam" id="PF00593">
    <property type="entry name" value="TonB_dep_Rec_b-barrel"/>
    <property type="match status" value="1"/>
</dbReference>
<dbReference type="PROSITE" id="PS52016">
    <property type="entry name" value="TONB_DEPENDENT_REC_3"/>
    <property type="match status" value="1"/>
</dbReference>
<organism evidence="14 15">
    <name type="scientific">Saccharicrinis fermentans DSM 9555 = JCM 21142</name>
    <dbReference type="NCBI Taxonomy" id="869213"/>
    <lineage>
        <taxon>Bacteria</taxon>
        <taxon>Pseudomonadati</taxon>
        <taxon>Bacteroidota</taxon>
        <taxon>Bacteroidia</taxon>
        <taxon>Marinilabiliales</taxon>
        <taxon>Marinilabiliaceae</taxon>
        <taxon>Saccharicrinis</taxon>
    </lineage>
</organism>
<dbReference type="InterPro" id="IPR037066">
    <property type="entry name" value="Plug_dom_sf"/>
</dbReference>
<evidence type="ECO:0000256" key="1">
    <source>
        <dbReference type="ARBA" id="ARBA00004571"/>
    </source>
</evidence>
<dbReference type="Pfam" id="PF07715">
    <property type="entry name" value="Plug"/>
    <property type="match status" value="1"/>
</dbReference>
<keyword evidence="6 11" id="KW-0798">TonB box</keyword>
<dbReference type="GO" id="GO:0044718">
    <property type="term" value="P:siderophore transmembrane transport"/>
    <property type="evidence" value="ECO:0007669"/>
    <property type="project" value="TreeGrafter"/>
</dbReference>
<dbReference type="OrthoDB" id="1109239at2"/>
<feature type="domain" description="TonB-dependent receptor plug" evidence="13">
    <location>
        <begin position="87"/>
        <end position="204"/>
    </location>
</feature>
<feature type="domain" description="TonB-dependent receptor-like beta-barrel" evidence="12">
    <location>
        <begin position="375"/>
        <end position="797"/>
    </location>
</feature>
<dbReference type="Gene3D" id="2.170.130.10">
    <property type="entry name" value="TonB-dependent receptor, plug domain"/>
    <property type="match status" value="1"/>
</dbReference>
<evidence type="ECO:0000259" key="12">
    <source>
        <dbReference type="Pfam" id="PF00593"/>
    </source>
</evidence>
<dbReference type="EMBL" id="BAMD01000104">
    <property type="protein sequence ID" value="GAF05654.1"/>
    <property type="molecule type" value="Genomic_DNA"/>
</dbReference>
<keyword evidence="7 10" id="KW-0472">Membrane</keyword>
<keyword evidence="3 10" id="KW-1134">Transmembrane beta strand</keyword>
<dbReference type="RefSeq" id="WP_044262734.1">
    <property type="nucleotide sequence ID" value="NZ_BAMD01000104.1"/>
</dbReference>
<dbReference type="InterPro" id="IPR036942">
    <property type="entry name" value="Beta-barrel_TonB_sf"/>
</dbReference>
<evidence type="ECO:0000256" key="5">
    <source>
        <dbReference type="ARBA" id="ARBA00022729"/>
    </source>
</evidence>
<comment type="subcellular location">
    <subcellularLocation>
        <location evidence="1 10">Cell outer membrane</location>
        <topology evidence="1 10">Multi-pass membrane protein</topology>
    </subcellularLocation>
</comment>
<evidence type="ECO:0000256" key="9">
    <source>
        <dbReference type="ARBA" id="ARBA00023237"/>
    </source>
</evidence>
<dbReference type="GO" id="GO:0009279">
    <property type="term" value="C:cell outer membrane"/>
    <property type="evidence" value="ECO:0007669"/>
    <property type="project" value="UniProtKB-SubCell"/>
</dbReference>
<gene>
    <name evidence="14" type="ORF">JCM21142_104399</name>
</gene>
<dbReference type="InterPro" id="IPR039426">
    <property type="entry name" value="TonB-dep_rcpt-like"/>
</dbReference>
<dbReference type="Proteomes" id="UP000019402">
    <property type="component" value="Unassembled WGS sequence"/>
</dbReference>
<evidence type="ECO:0000313" key="15">
    <source>
        <dbReference type="Proteomes" id="UP000019402"/>
    </source>
</evidence>
<evidence type="ECO:0000256" key="8">
    <source>
        <dbReference type="ARBA" id="ARBA00023170"/>
    </source>
</evidence>
<dbReference type="AlphaFoldDB" id="W7YT94"/>
<name>W7YT94_9BACT</name>
<keyword evidence="2 10" id="KW-0813">Transport</keyword>
<evidence type="ECO:0000256" key="10">
    <source>
        <dbReference type="PROSITE-ProRule" id="PRU01360"/>
    </source>
</evidence>
<dbReference type="InterPro" id="IPR012910">
    <property type="entry name" value="Plug_dom"/>
</dbReference>
<evidence type="ECO:0000313" key="14">
    <source>
        <dbReference type="EMBL" id="GAF05654.1"/>
    </source>
</evidence>
<sequence length="823" mass="93166">MLLRKYISLILWMAVTISVYAQENKIDIHSISREQVLEMKIEELALYDLDELSQLMDIVGASSLDELYDLLLNKEVTSASKTEENLFDSPLSTTVLSHDQIIASGATCIEEALRLVPGVIVREKTNGNYDVHIRGNDNLPSKNMLLYSENMNTLVMINGRPVFNYSHGGTIWETLPIGFEDIDRIEVIRGPSSALYGPNAVSGVINIITQMITSETPLISGNFQGGSLSSYIGDIAFRKKINKKWSIGVTGNYEIRKRERDDLFIYNGEDDNGNLLYTLDGKPTGSGYYTKDEISKMYKGQYQLWAPYMVGKQTYDINTSFPNPQQSKERIGVNGYLHYAPNKYTTIQLSAGSQESEALSSTMGDVPTPYSTKKAATQYINLHTTVKNFSLQANFNTGTIDYMTGNEGFELDNKQYNIQAEYNFKIGGLDIRPGVSYQAMTYDDSPHISENGKGYLNGESTIDILAGSMRLDYKPTDKLRFVSALRAEKYNHPDDIYASWQFVASYKINDHNLLRAVYSRANQSSFIVNTYSNYTWNIVNRPYPRVMQFGGEINDYDLKTMDMFELGYRLRPVKNILLDFEAFYHVSKDFGALAPDYTDYVVYNPLQAIMGQEAIGRPDSVHIQYQNYDLKSKQLGLSINMDWVINEKLVVNANLTLQQTHLDHYQPASRDDIILHQATVAGAKVQTALEEIGSQLLSGEITPEQVPTFVKASSTSLPENNINNYQYKGTPSYFGGFSITYRPTKKIEFFPQAYFYGKQTFENQYYAEEIDGKILLNLKASYKTSNHLTLYINGKNLLSQQSREFAFMDQIPVMILAGIQFKL</sequence>
<evidence type="ECO:0000256" key="11">
    <source>
        <dbReference type="RuleBase" id="RU003357"/>
    </source>
</evidence>
<evidence type="ECO:0000256" key="7">
    <source>
        <dbReference type="ARBA" id="ARBA00023136"/>
    </source>
</evidence>
<evidence type="ECO:0000259" key="13">
    <source>
        <dbReference type="Pfam" id="PF07715"/>
    </source>
</evidence>
<reference evidence="14 15" key="1">
    <citation type="journal article" date="2014" name="Genome Announc.">
        <title>Draft Genome Sequence of Cytophaga fermentans JCM 21142T, a Facultative Anaerobe Isolated from Marine Mud.</title>
        <authorList>
            <person name="Starns D."/>
            <person name="Oshima K."/>
            <person name="Suda W."/>
            <person name="Iino T."/>
            <person name="Yuki M."/>
            <person name="Inoue J."/>
            <person name="Kitamura K."/>
            <person name="Iida T."/>
            <person name="Darby A."/>
            <person name="Hattori M."/>
            <person name="Ohkuma M."/>
        </authorList>
    </citation>
    <scope>NUCLEOTIDE SEQUENCE [LARGE SCALE GENOMIC DNA]</scope>
    <source>
        <strain evidence="14 15">JCM 21142</strain>
    </source>
</reference>
<evidence type="ECO:0000256" key="3">
    <source>
        <dbReference type="ARBA" id="ARBA00022452"/>
    </source>
</evidence>
<accession>W7YT94</accession>
<dbReference type="InterPro" id="IPR000531">
    <property type="entry name" value="Beta-barrel_TonB"/>
</dbReference>
<dbReference type="PANTHER" id="PTHR30069">
    <property type="entry name" value="TONB-DEPENDENT OUTER MEMBRANE RECEPTOR"/>
    <property type="match status" value="1"/>
</dbReference>
<proteinExistence type="inferred from homology"/>
<keyword evidence="4 10" id="KW-0812">Transmembrane</keyword>
<evidence type="ECO:0000256" key="2">
    <source>
        <dbReference type="ARBA" id="ARBA00022448"/>
    </source>
</evidence>
<comment type="similarity">
    <text evidence="10 11">Belongs to the TonB-dependent receptor family.</text>
</comment>
<protein>
    <submittedName>
        <fullName evidence="14">Colicin I receptor</fullName>
    </submittedName>
</protein>
<keyword evidence="8 14" id="KW-0675">Receptor</keyword>
<evidence type="ECO:0000256" key="6">
    <source>
        <dbReference type="ARBA" id="ARBA00023077"/>
    </source>
</evidence>